<dbReference type="InterPro" id="IPR023997">
    <property type="entry name" value="TonB-dep_OMP_SusC/RagA_CS"/>
</dbReference>
<dbReference type="Gene3D" id="2.40.170.20">
    <property type="entry name" value="TonB-dependent receptor, beta-barrel domain"/>
    <property type="match status" value="1"/>
</dbReference>
<dbReference type="InterPro" id="IPR012910">
    <property type="entry name" value="Plug_dom"/>
</dbReference>
<feature type="domain" description="TonB-dependent receptor plug" evidence="12">
    <location>
        <begin position="115"/>
        <end position="232"/>
    </location>
</feature>
<evidence type="ECO:0000256" key="3">
    <source>
        <dbReference type="ARBA" id="ARBA00022452"/>
    </source>
</evidence>
<dbReference type="InterPro" id="IPR000531">
    <property type="entry name" value="Beta-barrel_TonB"/>
</dbReference>
<feature type="signal peptide" evidence="10">
    <location>
        <begin position="1"/>
        <end position="20"/>
    </location>
</feature>
<evidence type="ECO:0000313" key="14">
    <source>
        <dbReference type="Proteomes" id="UP000642809"/>
    </source>
</evidence>
<keyword evidence="14" id="KW-1185">Reference proteome</keyword>
<protein>
    <submittedName>
        <fullName evidence="13">SusC/RagA family TonB-linked outer membrane protein</fullName>
    </submittedName>
</protein>
<dbReference type="GO" id="GO:0009279">
    <property type="term" value="C:cell outer membrane"/>
    <property type="evidence" value="ECO:0007669"/>
    <property type="project" value="UniProtKB-SubCell"/>
</dbReference>
<dbReference type="Gene3D" id="2.60.40.1120">
    <property type="entry name" value="Carboxypeptidase-like, regulatory domain"/>
    <property type="match status" value="1"/>
</dbReference>
<dbReference type="Pfam" id="PF13715">
    <property type="entry name" value="CarbopepD_reg_2"/>
    <property type="match status" value="1"/>
</dbReference>
<dbReference type="Pfam" id="PF00593">
    <property type="entry name" value="TonB_dep_Rec_b-barrel"/>
    <property type="match status" value="1"/>
</dbReference>
<dbReference type="Pfam" id="PF07715">
    <property type="entry name" value="Plug"/>
    <property type="match status" value="1"/>
</dbReference>
<organism evidence="13 14">
    <name type="scientific">Mongoliitalea lutea</name>
    <dbReference type="NCBI Taxonomy" id="849756"/>
    <lineage>
        <taxon>Bacteria</taxon>
        <taxon>Pseudomonadati</taxon>
        <taxon>Bacteroidota</taxon>
        <taxon>Cytophagia</taxon>
        <taxon>Cytophagales</taxon>
        <taxon>Cyclobacteriaceae</taxon>
        <taxon>Mongoliitalea</taxon>
    </lineage>
</organism>
<dbReference type="PROSITE" id="PS52016">
    <property type="entry name" value="TONB_DEPENDENT_REC_3"/>
    <property type="match status" value="1"/>
</dbReference>
<dbReference type="NCBIfam" id="TIGR04056">
    <property type="entry name" value="OMP_RagA_SusC"/>
    <property type="match status" value="1"/>
</dbReference>
<evidence type="ECO:0000256" key="10">
    <source>
        <dbReference type="SAM" id="SignalP"/>
    </source>
</evidence>
<evidence type="ECO:0000313" key="13">
    <source>
        <dbReference type="EMBL" id="GHB35302.1"/>
    </source>
</evidence>
<dbReference type="AlphaFoldDB" id="A0A8J3CXQ7"/>
<dbReference type="InterPro" id="IPR008969">
    <property type="entry name" value="CarboxyPept-like_regulatory"/>
</dbReference>
<evidence type="ECO:0000259" key="12">
    <source>
        <dbReference type="Pfam" id="PF07715"/>
    </source>
</evidence>
<dbReference type="InterPro" id="IPR039426">
    <property type="entry name" value="TonB-dep_rcpt-like"/>
</dbReference>
<dbReference type="SUPFAM" id="SSF56935">
    <property type="entry name" value="Porins"/>
    <property type="match status" value="1"/>
</dbReference>
<dbReference type="RefSeq" id="WP_189580414.1">
    <property type="nucleotide sequence ID" value="NZ_BMYF01000008.1"/>
</dbReference>
<name>A0A8J3CXQ7_9BACT</name>
<evidence type="ECO:0000256" key="7">
    <source>
        <dbReference type="ARBA" id="ARBA00023237"/>
    </source>
</evidence>
<evidence type="ECO:0000256" key="9">
    <source>
        <dbReference type="RuleBase" id="RU003357"/>
    </source>
</evidence>
<evidence type="ECO:0000256" key="8">
    <source>
        <dbReference type="PROSITE-ProRule" id="PRU01360"/>
    </source>
</evidence>
<evidence type="ECO:0000256" key="4">
    <source>
        <dbReference type="ARBA" id="ARBA00022692"/>
    </source>
</evidence>
<evidence type="ECO:0000259" key="11">
    <source>
        <dbReference type="Pfam" id="PF00593"/>
    </source>
</evidence>
<proteinExistence type="inferred from homology"/>
<evidence type="ECO:0000256" key="1">
    <source>
        <dbReference type="ARBA" id="ARBA00004571"/>
    </source>
</evidence>
<keyword evidence="3 8" id="KW-1134">Transmembrane beta strand</keyword>
<dbReference type="InterPro" id="IPR036942">
    <property type="entry name" value="Beta-barrel_TonB_sf"/>
</dbReference>
<keyword evidence="2 8" id="KW-0813">Transport</keyword>
<dbReference type="SUPFAM" id="SSF49464">
    <property type="entry name" value="Carboxypeptidase regulatory domain-like"/>
    <property type="match status" value="1"/>
</dbReference>
<comment type="caution">
    <text evidence="13">The sequence shown here is derived from an EMBL/GenBank/DDBJ whole genome shotgun (WGS) entry which is preliminary data.</text>
</comment>
<keyword evidence="5 9" id="KW-0798">TonB box</keyword>
<dbReference type="InterPro" id="IPR023996">
    <property type="entry name" value="TonB-dep_OMP_SusC/RagA"/>
</dbReference>
<comment type="similarity">
    <text evidence="8 9">Belongs to the TonB-dependent receptor family.</text>
</comment>
<reference evidence="13" key="2">
    <citation type="submission" date="2020-09" db="EMBL/GenBank/DDBJ databases">
        <authorList>
            <person name="Sun Q."/>
            <person name="Kim S."/>
        </authorList>
    </citation>
    <scope>NUCLEOTIDE SEQUENCE</scope>
    <source>
        <strain evidence="13">KCTC 23224</strain>
    </source>
</reference>
<accession>A0A8J3CXQ7</accession>
<dbReference type="Proteomes" id="UP000642809">
    <property type="component" value="Unassembled WGS sequence"/>
</dbReference>
<dbReference type="NCBIfam" id="TIGR04057">
    <property type="entry name" value="SusC_RagA_signa"/>
    <property type="match status" value="1"/>
</dbReference>
<dbReference type="Gene3D" id="2.170.130.10">
    <property type="entry name" value="TonB-dependent receptor, plug domain"/>
    <property type="match status" value="1"/>
</dbReference>
<comment type="subcellular location">
    <subcellularLocation>
        <location evidence="1 8">Cell outer membrane</location>
        <topology evidence="1 8">Multi-pass membrane protein</topology>
    </subcellularLocation>
</comment>
<reference evidence="13" key="1">
    <citation type="journal article" date="2014" name="Int. J. Syst. Evol. Microbiol.">
        <title>Complete genome sequence of Corynebacterium casei LMG S-19264T (=DSM 44701T), isolated from a smear-ripened cheese.</title>
        <authorList>
            <consortium name="US DOE Joint Genome Institute (JGI-PGF)"/>
            <person name="Walter F."/>
            <person name="Albersmeier A."/>
            <person name="Kalinowski J."/>
            <person name="Ruckert C."/>
        </authorList>
    </citation>
    <scope>NUCLEOTIDE SEQUENCE</scope>
    <source>
        <strain evidence="13">KCTC 23224</strain>
    </source>
</reference>
<sequence length="996" mass="107933">MRKVLLLGLVLLFASASAFAQGRVVTGTVTSGEDGMPIPGASVVVKGTTIGTATDLDGQYSLNVPQGSNVLVFSFVGSATQELNIGNRTVINAVLQPDVRNLEEFVITSFGDLNRREITGAISSVKGEVIQDLPMQSFDRAIQGRIAGVQIASGTGQPGGTLNVRIRGVGSVNAGNDPLYIIDGVQVPAGGLSGQGSQNALASINPNDIESIEVLKDAAAGAIYGAQAANGVVLITTKRGSKGATKIRLSVQEGVVQPLGLYDVMDARELAALKRSAIVNAGGSAESAALTYGNPDDPNLFTNSWVDDIFQNARLSIYDLSMSGGDDKTTFFFSGSYTDQGSQLVSSDYQRATGRLNLTHRANQKLTINTNLSLAYQKTNGAIDRGNFVNSPFQAGFTSRPGIPIRNEDGTFRDYPSDHLFGYNIAQGVREELRLSNTIQTVSNIQLNYQFTPWLSFTSFAGVDFSDSRDENSRPSTIAAFRAQGGSALFQDRRNVNFNTNHNFNFNKKFNDVHTVSGILGYEYKTETREFMSANGQGFANPALRYLQNAATPLAVSSNFTQFRRVGFFFQTKYDYNDKYTADFVIRRDGHSRFGNDVQYGTFGAASVGWRLSNEGFLKDVTWLDDLRMRASYGVTGNSEIPNFASLSLAGSAGQYLGTPVLRLTQLGNNLLTWEESESSNIGIDGVFFNGRIIATVDFWRRDSNGLLFNAALPIDSGFGSIFRNSGRMRNQGVDIDIQTVNVVAGKFRWTTAFNVTFLENEVLELFDGNDRIGNTIVVGKPLNPVFAPGFLGVNPANGRPMYQDATGNYTYTIRDADIAESYLGSLLPTSFGGFSNNFSYGPLSLEIFFQYQFGNLAQNSDLINLGSTGSGPNNQLRDQANYWRQPGDMVSNPKPWEGGNRPGGSGYTQWFTSRQIMDGSYIRLKTLTLGYELPSNLIRKIGVNQGRAFVQGVNLATFTNFVGIDPEVAGVNVGNSFFAAFPNAMQISGGINLTF</sequence>
<evidence type="ECO:0000256" key="6">
    <source>
        <dbReference type="ARBA" id="ARBA00023136"/>
    </source>
</evidence>
<keyword evidence="10" id="KW-0732">Signal</keyword>
<feature type="chain" id="PRO_5035327536" evidence="10">
    <location>
        <begin position="21"/>
        <end position="996"/>
    </location>
</feature>
<dbReference type="InterPro" id="IPR037066">
    <property type="entry name" value="Plug_dom_sf"/>
</dbReference>
<gene>
    <name evidence="13" type="ORF">GCM10008106_15890</name>
</gene>
<feature type="domain" description="TonB-dependent receptor-like beta-barrel" evidence="11">
    <location>
        <begin position="407"/>
        <end position="785"/>
    </location>
</feature>
<evidence type="ECO:0000256" key="5">
    <source>
        <dbReference type="ARBA" id="ARBA00023077"/>
    </source>
</evidence>
<keyword evidence="7 8" id="KW-0998">Cell outer membrane</keyword>
<evidence type="ECO:0000256" key="2">
    <source>
        <dbReference type="ARBA" id="ARBA00022448"/>
    </source>
</evidence>
<keyword evidence="4 8" id="KW-0812">Transmembrane</keyword>
<dbReference type="EMBL" id="BMYF01000008">
    <property type="protein sequence ID" value="GHB35302.1"/>
    <property type="molecule type" value="Genomic_DNA"/>
</dbReference>
<keyword evidence="6 8" id="KW-0472">Membrane</keyword>